<evidence type="ECO:0000256" key="2">
    <source>
        <dbReference type="ARBA" id="ARBA00022737"/>
    </source>
</evidence>
<dbReference type="PANTHER" id="PTHR10126">
    <property type="entry name" value="TATA-BOX BINDING PROTEIN"/>
    <property type="match status" value="1"/>
</dbReference>
<dbReference type="GO" id="GO:0003677">
    <property type="term" value="F:DNA binding"/>
    <property type="evidence" value="ECO:0007669"/>
    <property type="project" value="UniProtKB-KW"/>
</dbReference>
<dbReference type="InterPro" id="IPR012295">
    <property type="entry name" value="TBP_dom_sf"/>
</dbReference>
<dbReference type="PRINTS" id="PR00686">
    <property type="entry name" value="TIFACTORIID"/>
</dbReference>
<gene>
    <name evidence="5" type="primary">tbp</name>
    <name evidence="6" type="ORF">C485_13525</name>
</gene>
<evidence type="ECO:0000256" key="5">
    <source>
        <dbReference type="HAMAP-Rule" id="MF_00408"/>
    </source>
</evidence>
<comment type="function">
    <text evidence="5">General factor that plays a role in the activation of archaeal genes transcribed by RNA polymerase. Binds specifically to the TATA box promoter element which lies close to the position of transcription initiation.</text>
</comment>
<keyword evidence="4 5" id="KW-0804">Transcription</keyword>
<comment type="caution">
    <text evidence="5">Lacks conserved residue(s) required for the propagation of feature annotation.</text>
</comment>
<keyword evidence="2 5" id="KW-0677">Repeat</keyword>
<accession>L9ZHF6</accession>
<evidence type="ECO:0000256" key="1">
    <source>
        <dbReference type="ARBA" id="ARBA00005560"/>
    </source>
</evidence>
<evidence type="ECO:0000313" key="7">
    <source>
        <dbReference type="Proteomes" id="UP000011511"/>
    </source>
</evidence>
<protein>
    <recommendedName>
        <fullName evidence="5">TATA-box-binding protein</fullName>
    </recommendedName>
    <alternativeName>
        <fullName evidence="5">Box A-binding protein</fullName>
        <shortName evidence="5">BAP</shortName>
    </alternativeName>
    <alternativeName>
        <fullName evidence="5">TATA sequence-binding protein</fullName>
        <shortName evidence="5">TBP</shortName>
    </alternativeName>
    <alternativeName>
        <fullName evidence="5">TATA-box factor</fullName>
    </alternativeName>
</protein>
<proteinExistence type="inferred from homology"/>
<keyword evidence="5" id="KW-0805">Transcription regulation</keyword>
<comment type="similarity">
    <text evidence="1 5">Belongs to the TBP family.</text>
</comment>
<organism evidence="6 7">
    <name type="scientific">Natrinema altunense (strain JCM 12890 / CGMCC 1.3731 / AJ2)</name>
    <dbReference type="NCBI Taxonomy" id="1227494"/>
    <lineage>
        <taxon>Archaea</taxon>
        <taxon>Methanobacteriati</taxon>
        <taxon>Methanobacteriota</taxon>
        <taxon>Stenosarchaea group</taxon>
        <taxon>Halobacteria</taxon>
        <taxon>Halobacteriales</taxon>
        <taxon>Natrialbaceae</taxon>
        <taxon>Natrinema</taxon>
    </lineage>
</organism>
<evidence type="ECO:0000256" key="4">
    <source>
        <dbReference type="ARBA" id="ARBA00023163"/>
    </source>
</evidence>
<dbReference type="AlphaFoldDB" id="L9ZHF6"/>
<name>L9ZHF6_NATA2</name>
<dbReference type="Pfam" id="PF00352">
    <property type="entry name" value="TBP"/>
    <property type="match status" value="2"/>
</dbReference>
<dbReference type="NCBIfam" id="NF001593">
    <property type="entry name" value="PRK00394.1-2"/>
    <property type="match status" value="1"/>
</dbReference>
<evidence type="ECO:0000256" key="3">
    <source>
        <dbReference type="ARBA" id="ARBA00023125"/>
    </source>
</evidence>
<comment type="caution">
    <text evidence="6">The sequence shown here is derived from an EMBL/GenBank/DDBJ whole genome shotgun (WGS) entry which is preliminary data.</text>
</comment>
<dbReference type="InterPro" id="IPR000814">
    <property type="entry name" value="TBP"/>
</dbReference>
<dbReference type="Proteomes" id="UP000011511">
    <property type="component" value="Unassembled WGS sequence"/>
</dbReference>
<dbReference type="GO" id="GO:0006352">
    <property type="term" value="P:DNA-templated transcription initiation"/>
    <property type="evidence" value="ECO:0007669"/>
    <property type="project" value="InterPro"/>
</dbReference>
<dbReference type="RefSeq" id="WP_007109964.1">
    <property type="nucleotide sequence ID" value="NZ_AOIK01000033.1"/>
</dbReference>
<dbReference type="GO" id="GO:0003700">
    <property type="term" value="F:DNA-binding transcription factor activity"/>
    <property type="evidence" value="ECO:0007669"/>
    <property type="project" value="UniProtKB-UniRule"/>
</dbReference>
<dbReference type="Gene3D" id="3.30.310.10">
    <property type="entry name" value="TATA-Binding Protein"/>
    <property type="match status" value="2"/>
</dbReference>
<sequence length="183" mass="19797">MRIENIVGTGSLGVEIDVPALADDIPAPEVTYNPDNYHGLYLRLEKGGPLITLYRTGSYNITGADSLEELNEVKDGFLRLVAEVGILERPTDDSFSVRNMVCTADLGFQVDLNQLAIGLGLEQVEYEPEQFPGLVYRPAESECVILVFGSGRAVITGARDEETAVSALDFTKSQIESAIGPSD</sequence>
<keyword evidence="7" id="KW-1185">Reference proteome</keyword>
<dbReference type="HAMAP" id="MF_00408">
    <property type="entry name" value="TATA_bind_prot_arch"/>
    <property type="match status" value="1"/>
</dbReference>
<evidence type="ECO:0000313" key="6">
    <source>
        <dbReference type="EMBL" id="ELY84992.1"/>
    </source>
</evidence>
<keyword evidence="3 5" id="KW-0238">DNA-binding</keyword>
<dbReference type="EMBL" id="AOIK01000033">
    <property type="protein sequence ID" value="ELY84992.1"/>
    <property type="molecule type" value="Genomic_DNA"/>
</dbReference>
<reference evidence="6 7" key="1">
    <citation type="journal article" date="2014" name="PLoS Genet.">
        <title>Phylogenetically driven sequencing of extremely halophilic archaea reveals strategies for static and dynamic osmo-response.</title>
        <authorList>
            <person name="Becker E.A."/>
            <person name="Seitzer P.M."/>
            <person name="Tritt A."/>
            <person name="Larsen D."/>
            <person name="Krusor M."/>
            <person name="Yao A.I."/>
            <person name="Wu D."/>
            <person name="Madern D."/>
            <person name="Eisen J.A."/>
            <person name="Darling A.E."/>
            <person name="Facciotti M.T."/>
        </authorList>
    </citation>
    <scope>NUCLEOTIDE SEQUENCE [LARGE SCALE GENOMIC DNA]</scope>
    <source>
        <strain evidence="6 7">JCM 12890</strain>
    </source>
</reference>
<dbReference type="SUPFAM" id="SSF55945">
    <property type="entry name" value="TATA-box binding protein-like"/>
    <property type="match status" value="2"/>
</dbReference>